<sequence>MAALWHGPPGVPPAQGMLWRLSMLPTRSPSQRRSSGSTACTGDALALVNAAHAFPLPETDLREYPPHRGRLCLFHVYQRALNPETVLRECRAHRGRVCPLSQLYNNPHAHGRSSGSTARAGDA</sequence>
<dbReference type="AlphaFoldDB" id="A0A4Q9M2W8"/>
<accession>A0A4Q9M2W8</accession>
<protein>
    <submittedName>
        <fullName evidence="1">Uncharacterized protein</fullName>
    </submittedName>
</protein>
<reference evidence="1" key="1">
    <citation type="submission" date="2019-01" db="EMBL/GenBank/DDBJ databases">
        <title>Draft genome sequences of three monokaryotic isolates of the white-rot basidiomycete fungus Dichomitus squalens.</title>
        <authorList>
            <consortium name="DOE Joint Genome Institute"/>
            <person name="Lopez S.C."/>
            <person name="Andreopoulos B."/>
            <person name="Pangilinan J."/>
            <person name="Lipzen A."/>
            <person name="Riley R."/>
            <person name="Ahrendt S."/>
            <person name="Ng V."/>
            <person name="Barry K."/>
            <person name="Daum C."/>
            <person name="Grigoriev I.V."/>
            <person name="Hilden K.S."/>
            <person name="Makela M.R."/>
            <person name="de Vries R.P."/>
        </authorList>
    </citation>
    <scope>NUCLEOTIDE SEQUENCE [LARGE SCALE GENOMIC DNA]</scope>
    <source>
        <strain evidence="1">OM18370.1</strain>
    </source>
</reference>
<proteinExistence type="predicted"/>
<name>A0A4Q9M2W8_9APHY</name>
<gene>
    <name evidence="1" type="ORF">BD311DRAFT_812724</name>
</gene>
<dbReference type="Proteomes" id="UP000292957">
    <property type="component" value="Unassembled WGS sequence"/>
</dbReference>
<dbReference type="EMBL" id="ML143807">
    <property type="protein sequence ID" value="TBU21065.1"/>
    <property type="molecule type" value="Genomic_DNA"/>
</dbReference>
<evidence type="ECO:0000313" key="1">
    <source>
        <dbReference type="EMBL" id="TBU21065.1"/>
    </source>
</evidence>
<organism evidence="1">
    <name type="scientific">Dichomitus squalens</name>
    <dbReference type="NCBI Taxonomy" id="114155"/>
    <lineage>
        <taxon>Eukaryota</taxon>
        <taxon>Fungi</taxon>
        <taxon>Dikarya</taxon>
        <taxon>Basidiomycota</taxon>
        <taxon>Agaricomycotina</taxon>
        <taxon>Agaricomycetes</taxon>
        <taxon>Polyporales</taxon>
        <taxon>Polyporaceae</taxon>
        <taxon>Dichomitus</taxon>
    </lineage>
</organism>